<gene>
    <name evidence="1" type="ORF">DPEC_G00217660</name>
</gene>
<evidence type="ECO:0000313" key="1">
    <source>
        <dbReference type="EMBL" id="KAJ7997968.1"/>
    </source>
</evidence>
<keyword evidence="2" id="KW-1185">Reference proteome</keyword>
<name>A0ACC2G3C3_DALPE</name>
<organism evidence="1 2">
    <name type="scientific">Dallia pectoralis</name>
    <name type="common">Alaska blackfish</name>
    <dbReference type="NCBI Taxonomy" id="75939"/>
    <lineage>
        <taxon>Eukaryota</taxon>
        <taxon>Metazoa</taxon>
        <taxon>Chordata</taxon>
        <taxon>Craniata</taxon>
        <taxon>Vertebrata</taxon>
        <taxon>Euteleostomi</taxon>
        <taxon>Actinopterygii</taxon>
        <taxon>Neopterygii</taxon>
        <taxon>Teleostei</taxon>
        <taxon>Protacanthopterygii</taxon>
        <taxon>Esociformes</taxon>
        <taxon>Umbridae</taxon>
        <taxon>Dallia</taxon>
    </lineage>
</organism>
<evidence type="ECO:0000313" key="2">
    <source>
        <dbReference type="Proteomes" id="UP001157502"/>
    </source>
</evidence>
<accession>A0ACC2G3C3</accession>
<protein>
    <submittedName>
        <fullName evidence="1">Uncharacterized protein</fullName>
    </submittedName>
</protein>
<sequence>MVRLRDISTGTWRQKGQVEEEVAPRSYRIQTENGVSLRRNRTDLQLQPTEKDTIVQETVQENTAESTELTDSSLTATCASPAEATPSKLLKSPAAERQARPKRHVQPPQRLIESC</sequence>
<comment type="caution">
    <text evidence="1">The sequence shown here is derived from an EMBL/GenBank/DDBJ whole genome shotgun (WGS) entry which is preliminary data.</text>
</comment>
<dbReference type="EMBL" id="CM055745">
    <property type="protein sequence ID" value="KAJ7997968.1"/>
    <property type="molecule type" value="Genomic_DNA"/>
</dbReference>
<proteinExistence type="predicted"/>
<dbReference type="Proteomes" id="UP001157502">
    <property type="component" value="Chromosome 18"/>
</dbReference>
<reference evidence="1" key="1">
    <citation type="submission" date="2021-05" db="EMBL/GenBank/DDBJ databases">
        <authorList>
            <person name="Pan Q."/>
            <person name="Jouanno E."/>
            <person name="Zahm M."/>
            <person name="Klopp C."/>
            <person name="Cabau C."/>
            <person name="Louis A."/>
            <person name="Berthelot C."/>
            <person name="Parey E."/>
            <person name="Roest Crollius H."/>
            <person name="Montfort J."/>
            <person name="Robinson-Rechavi M."/>
            <person name="Bouchez O."/>
            <person name="Lampietro C."/>
            <person name="Lopez Roques C."/>
            <person name="Donnadieu C."/>
            <person name="Postlethwait J."/>
            <person name="Bobe J."/>
            <person name="Dillon D."/>
            <person name="Chandos A."/>
            <person name="von Hippel F."/>
            <person name="Guiguen Y."/>
        </authorList>
    </citation>
    <scope>NUCLEOTIDE SEQUENCE</scope>
    <source>
        <strain evidence="1">YG-Jan2019</strain>
    </source>
</reference>